<gene>
    <name evidence="1" type="ORF">MQE36_06095</name>
</gene>
<dbReference type="RefSeq" id="WP_242938286.1">
    <property type="nucleotide sequence ID" value="NZ_CP094326.1"/>
</dbReference>
<protein>
    <recommendedName>
        <fullName evidence="3">DUF4369 domain-containing protein</fullName>
    </recommendedName>
</protein>
<keyword evidence="2" id="KW-1185">Reference proteome</keyword>
<organism evidence="1 2">
    <name type="scientific">Zhouia spongiae</name>
    <dbReference type="NCBI Taxonomy" id="2202721"/>
    <lineage>
        <taxon>Bacteria</taxon>
        <taxon>Pseudomonadati</taxon>
        <taxon>Bacteroidota</taxon>
        <taxon>Flavobacteriia</taxon>
        <taxon>Flavobacteriales</taxon>
        <taxon>Flavobacteriaceae</taxon>
        <taxon>Zhouia</taxon>
    </lineage>
</organism>
<proteinExistence type="predicted"/>
<evidence type="ECO:0000313" key="1">
    <source>
        <dbReference type="EMBL" id="UNY99917.1"/>
    </source>
</evidence>
<evidence type="ECO:0008006" key="3">
    <source>
        <dbReference type="Google" id="ProtNLM"/>
    </source>
</evidence>
<evidence type="ECO:0000313" key="2">
    <source>
        <dbReference type="Proteomes" id="UP000829476"/>
    </source>
</evidence>
<dbReference type="EMBL" id="CP094326">
    <property type="protein sequence ID" value="UNY99917.1"/>
    <property type="molecule type" value="Genomic_DNA"/>
</dbReference>
<name>A0ABY3YQS5_9FLAO</name>
<sequence>MQAQDSLLTVFVYKNGKAVTNFEIANINLLTEGSYKDGLTKIKAKAGDRLLLASASFEDYIYQVKSSDITANKIEVDINNDIIALEAVTVHQSAETYPFMNSKKPMTPTERRLYTSTYQKKSAQQYLRDFINKGPVLQLDPLINMISGRRKQLKKELAVNQKGGTASFLENNLSLYILDTLEVPESQFGLFIYYVAEKNQYLYKNKNTKQVKTLLRSYYLDFIRLNSEN</sequence>
<accession>A0ABY3YQS5</accession>
<dbReference type="Proteomes" id="UP000829476">
    <property type="component" value="Chromosome"/>
</dbReference>
<reference evidence="1 2" key="1">
    <citation type="journal article" date="2018" name="Int. J. Syst. Evol. Microbiol.">
        <title>Zhouia spongiae sp. nov., isolated from a marine sponge.</title>
        <authorList>
            <person name="Zhuang L."/>
            <person name="Lin B."/>
            <person name="Qin F."/>
            <person name="Luo L."/>
        </authorList>
    </citation>
    <scope>NUCLEOTIDE SEQUENCE [LARGE SCALE GENOMIC DNA]</scope>
    <source>
        <strain evidence="1 2">HN-Y44</strain>
    </source>
</reference>